<dbReference type="Gene3D" id="2.60.40.1180">
    <property type="entry name" value="Golgi alpha-mannosidase II"/>
    <property type="match status" value="1"/>
</dbReference>
<proteinExistence type="predicted"/>
<evidence type="ECO:0000313" key="3">
    <source>
        <dbReference type="EMBL" id="WQD39518.1"/>
    </source>
</evidence>
<dbReference type="Pfam" id="PF00128">
    <property type="entry name" value="Alpha-amylase"/>
    <property type="match status" value="2"/>
</dbReference>
<feature type="signal peptide" evidence="1">
    <location>
        <begin position="1"/>
        <end position="21"/>
    </location>
</feature>
<gene>
    <name evidence="3" type="ORF">U0035_05070</name>
</gene>
<dbReference type="InterPro" id="IPR013780">
    <property type="entry name" value="Glyco_hydro_b"/>
</dbReference>
<evidence type="ECO:0000259" key="2">
    <source>
        <dbReference type="SMART" id="SM00642"/>
    </source>
</evidence>
<dbReference type="InterPro" id="IPR017853">
    <property type="entry name" value="GH"/>
</dbReference>
<dbReference type="SMART" id="SM00642">
    <property type="entry name" value="Aamy"/>
    <property type="match status" value="1"/>
</dbReference>
<protein>
    <submittedName>
        <fullName evidence="3">Alpha-amylase family glycosyl hydrolase</fullName>
    </submittedName>
</protein>
<dbReference type="PANTHER" id="PTHR47786:SF2">
    <property type="entry name" value="GLYCOSYL HYDROLASE FAMILY 13 CATALYTIC DOMAIN-CONTAINING PROTEIN"/>
    <property type="match status" value="1"/>
</dbReference>
<dbReference type="RefSeq" id="WP_114788958.1">
    <property type="nucleotide sequence ID" value="NZ_CP139960.1"/>
</dbReference>
<feature type="domain" description="Glycosyl hydrolase family 13 catalytic" evidence="2">
    <location>
        <begin position="50"/>
        <end position="369"/>
    </location>
</feature>
<keyword evidence="3" id="KW-0378">Hydrolase</keyword>
<keyword evidence="1" id="KW-0732">Signal</keyword>
<dbReference type="EMBL" id="CP139960">
    <property type="protein sequence ID" value="WQD39518.1"/>
    <property type="molecule type" value="Genomic_DNA"/>
</dbReference>
<dbReference type="GO" id="GO:0016787">
    <property type="term" value="F:hydrolase activity"/>
    <property type="evidence" value="ECO:0007669"/>
    <property type="project" value="UniProtKB-KW"/>
</dbReference>
<keyword evidence="4" id="KW-1185">Reference proteome</keyword>
<feature type="chain" id="PRO_5046290961" evidence="1">
    <location>
        <begin position="22"/>
        <end position="461"/>
    </location>
</feature>
<dbReference type="Gene3D" id="3.20.20.80">
    <property type="entry name" value="Glycosidases"/>
    <property type="match status" value="1"/>
</dbReference>
<dbReference type="SUPFAM" id="SSF51445">
    <property type="entry name" value="(Trans)glycosidases"/>
    <property type="match status" value="1"/>
</dbReference>
<dbReference type="PANTHER" id="PTHR47786">
    <property type="entry name" value="ALPHA-1,4-GLUCAN:MALTOSE-1-PHOSPHATE MALTOSYLTRANSFERASE"/>
    <property type="match status" value="1"/>
</dbReference>
<name>A0ABZ0W8A9_9BACT</name>
<evidence type="ECO:0000256" key="1">
    <source>
        <dbReference type="SAM" id="SignalP"/>
    </source>
</evidence>
<dbReference type="CDD" id="cd11313">
    <property type="entry name" value="AmyAc_arch_bac_AmyA"/>
    <property type="match status" value="1"/>
</dbReference>
<dbReference type="InterPro" id="IPR006047">
    <property type="entry name" value="GH13_cat_dom"/>
</dbReference>
<dbReference type="Proteomes" id="UP001325680">
    <property type="component" value="Chromosome"/>
</dbReference>
<organism evidence="3 4">
    <name type="scientific">Niabella yanshanensis</name>
    <dbReference type="NCBI Taxonomy" id="577386"/>
    <lineage>
        <taxon>Bacteria</taxon>
        <taxon>Pseudomonadati</taxon>
        <taxon>Bacteroidota</taxon>
        <taxon>Chitinophagia</taxon>
        <taxon>Chitinophagales</taxon>
        <taxon>Chitinophagaceae</taxon>
        <taxon>Niabella</taxon>
    </lineage>
</organism>
<reference evidence="3 4" key="1">
    <citation type="submission" date="2023-12" db="EMBL/GenBank/DDBJ databases">
        <title>Genome sequencing and assembly of bacterial species from a model synthetic community.</title>
        <authorList>
            <person name="Hogle S.L."/>
        </authorList>
    </citation>
    <scope>NUCLEOTIDE SEQUENCE [LARGE SCALE GENOMIC DNA]</scope>
    <source>
        <strain evidence="3 4">HAMBI_3031</strain>
    </source>
</reference>
<dbReference type="PROSITE" id="PS51257">
    <property type="entry name" value="PROKAR_LIPOPROTEIN"/>
    <property type="match status" value="1"/>
</dbReference>
<evidence type="ECO:0000313" key="4">
    <source>
        <dbReference type="Proteomes" id="UP001325680"/>
    </source>
</evidence>
<sequence>MSKLAVLAVSMMLLSSCKLMPKEEKDNQQNKTGTMATTNTDWKHATNIYEVNVRQYTQEGTFNAFVKELSRLKDMGVQVLWFMPITPIAKEKMKGSLGSYYACSDYTSINPEFGTLEDFKKLVDTAHSQGFKVIIDWVANHTGWDHVWTKSNPDYYLHDSATGTFHVASGMDDIIELNFQNPELRKAMIDAMKFWITECNIDGFRCDLASWVEVDFWQEARPQVDAVKPLFWLGEFDELETPDYGKVFDASYSWKWMHKTKDFYQQHQPLHELLDLLQQYSNIGDSSMRAWFTTNHDENSWNGTEYEKYGDMAKALAVFSCTWNGVPLIYSGQELPLKDKRLKFFDKDPIPWTGKYELHDFYKTLLNLHATHAALRGGDPAVQTLKLTTTADDKIFAYLRKNGDDEVVVVLNLSRDIARFDIIDNALNGSFENAFSQASNDFSSSKSFDMQPWEYLVYVKK</sequence>
<accession>A0ABZ0W8A9</accession>
<dbReference type="SUPFAM" id="SSF51011">
    <property type="entry name" value="Glycosyl hydrolase domain"/>
    <property type="match status" value="1"/>
</dbReference>